<dbReference type="NCBIfam" id="TIGR01733">
    <property type="entry name" value="AA-adenyl-dom"/>
    <property type="match status" value="1"/>
</dbReference>
<dbReference type="Gene3D" id="3.30.559.30">
    <property type="entry name" value="Nonribosomal peptide synthetase, condensation domain"/>
    <property type="match status" value="3"/>
</dbReference>
<comment type="cofactor">
    <cofactor evidence="1">
        <name>pantetheine 4'-phosphate</name>
        <dbReference type="ChEBI" id="CHEBI:47942"/>
    </cofactor>
</comment>
<accession>D3VCV6</accession>
<dbReference type="HOGENOM" id="CLU_000022_2_2_6"/>
<dbReference type="InterPro" id="IPR006162">
    <property type="entry name" value="Ppantetheine_attach_site"/>
</dbReference>
<dbReference type="InterPro" id="IPR001031">
    <property type="entry name" value="Thioesterase"/>
</dbReference>
<dbReference type="Pfam" id="PF00550">
    <property type="entry name" value="PP-binding"/>
    <property type="match status" value="2"/>
</dbReference>
<dbReference type="CDD" id="cd05930">
    <property type="entry name" value="A_NRPS"/>
    <property type="match status" value="1"/>
</dbReference>
<dbReference type="Gene3D" id="3.40.50.12780">
    <property type="entry name" value="N-terminal domain of ligase-like"/>
    <property type="match status" value="1"/>
</dbReference>
<keyword evidence="2" id="KW-0596">Phosphopantetheine</keyword>
<gene>
    <name evidence="5" type="ordered locus">XNC1_1762</name>
</gene>
<dbReference type="GeneID" id="24903336"/>
<dbReference type="Pfam" id="PF00975">
    <property type="entry name" value="Thioesterase"/>
    <property type="match status" value="1"/>
</dbReference>
<name>D3VCV6_XENNA</name>
<dbReference type="InterPro" id="IPR000873">
    <property type="entry name" value="AMP-dep_synth/lig_dom"/>
</dbReference>
<protein>
    <submittedName>
        <fullName evidence="5">Phenylalanine racemase (ATP-hydrolyzing)</fullName>
        <ecNumber evidence="5">5.1.1.11</ecNumber>
    </submittedName>
</protein>
<dbReference type="eggNOG" id="COG1020">
    <property type="taxonomic scope" value="Bacteria"/>
</dbReference>
<dbReference type="PROSITE" id="PS50075">
    <property type="entry name" value="CARRIER"/>
    <property type="match status" value="2"/>
</dbReference>
<dbReference type="InterPro" id="IPR025110">
    <property type="entry name" value="AMP-bd_C"/>
</dbReference>
<evidence type="ECO:0000259" key="4">
    <source>
        <dbReference type="PROSITE" id="PS50075"/>
    </source>
</evidence>
<sequence length="2302" mass="261055">MYSDKQGAQYQLPFNEGQIGLWLALNKDPENLQYLIPLVIDITGDISASEAEQAWRQIQDRHPLLKAKAQEMNDTLFWRWSNATYAMWDIADLQGKSPEEQHLWVSGWIFKPFNAESEIFSRAVFLKTGSQACKIAFVFHHIIFDGTSTLLLLKALQDALHNVKLNLASSVSPAIEGLRFFVEQQRDYLSGAQAEQDRQYWRTLSVQGGLLPKKRIAGPEQPDYQGYVSQTLAPEQWEKVKGLCQQWRVTPAAMLLATFRLLLSRYFTQECVTVAVPTSLRDRAQYQQDIGYFVNLMMSTLPVDEQASFHTLVQNQQRQMLASLRSRRLPLTYLARREDKGQFTTAFNAGFNYHSWFNPLSSGSSDSSDNVPIVDIAWDERYRQPAFCDFVLEAYEKSDQLQLMLFFNRQYLDEEGGKQWLTLLIDWIEQGFKRPDDPLFNLPLLSDGIMRKPCHSGKKSDFPRDVSLYELFARCAENYAARPALVDENGDEISYLQLCRRVHECASQFRQQGVQPREGIALMLPRSTSLVVSVLAILACGACFIPISPEIPEHRLNSIIKQADVKWVITSQTQFPLSLPDGCHQLRIDAQYIEMDGFVQTPVFMAPPYHQIDDIAYIIFTSGSTGEPKGVAVSHRAFVNHAVGSQQIYQLSPEDRIVLKTMLSFDVGVHELLVTLTSGACLVIAPPEASHDLYVLSLILKQQRVTLLHAVPSLIALLMDEESFSQCEDLRMVISAGEALPVSLYRHFIQHYRAQLYNCYGPTETTVYVSHCCLNEPWENTFIDEGVPIGHAMPNIDFYVLDGFQRAVPDGWMGELYIGGEGLAQGYVNQSQLTNERFPSLTDTDGEALRLYQTGDYVRWTNEQLFYLGRIDNQLKINGYRVETGEVENALLRLPFIALASVSAITHQQGHKVLVAHYCCQGTKTPLSSSELKQQLRRWLPEYMIPTHFIVMDKMPLLNNGKVDKKTLASLDCFHNDAQLSEQPYSGSKTGILLETLWQTLLNVKQVRADADFFTLGGDSILAMQLSRQLRQNGYAIAVKDIYKHSIFTEMLALMSPEAMPHEAMPHETVLPEMADIAESHHNKATLLPAQRWFLSTIRTNTHHWNQALLLESDKKLNTELLRLSLQALVLSHQALVTPILAEKWDMNIQVEAGFDKINIEQQDLAEALLPLLENYQRSLNPEQGPLFKMVHITSPSKPDLLFMVAHHLVVDGVSWRILVDDLWRYYQTLQQGKLLEVRPETCSPWQWLDAVQGALPNWQNQISLWQQQWLARQDSAPYGNAARPIIGSRQKLAVAFSSQASRSLLSGLIHSLGTVEEILVAVYSLALMRWQDSDWVSLDIEGHGRNHNDVNADISGTVGWFTAIYPFTARLSGQRVEFIETLRALITSFRPLAEQSLTCLALYGSVAEKVDTPYCFNYLGRFDQLLPANSGWRIADFDYGDVRSGGSEIPYRLENNLAYHNGNIIAVFEYLSGEQGYTDTQIEHLAHIYQQLINQIVQSVSSPLNMHPSLTYRPTQQQQGMLIEALAAERDPYIEQFSCHWQGPLDRLRFSRAWQQLLQRHGGLRTGFDWQSQAIIMSTEIDINKLSDSLYWISQGEISWEALCEQEKKRGFTLNVPPLLRLCLYRDESGYRLLLTYHHLLMDGWSLALIMEQLYCLYLNVPLRSPAPQFSAYTIWLEDYDNPAARIFWQEKLRPLREPSLLGIAVEPPVSNQVEEAYRSYHLRLPLPDSFLLAQLQRHKIGINNLLQALFALQLWRFSGQTHTEQSFGVTFSGRALDFPEIESCAGLFVNCLPIVVSLDPQQSLLSVATALLAFQLEANEHAHLSMSELIQMKTPPLAGNLFNAVWVYENYPQKFDDISHRLESEGVRISQIYNEGGQTRYPLTLLIHSTPDGINIRFIAQTAVLGGEAVDSMVQHWRQMWNMLNDEGLTRTCQEWLDTVSSLPLPRWYKKNVAENHSQSENFPYLPELANIWQSLLGIEKPSGDLNFFQAGGYSLLAAQLVSEIRQQLQPACTLEGILKHLTFAAQCRYLAGIAAGEKEEQQCLVVLKEGSGNTLFLFHPPGGHVVCYQTLVSFYRGNDRIVGVQDPRLFQSQHELAGVKQLAQFYADEIQRHYPQGSVSLGGISGGGIIAQACACCLQRAGREVSNILLLDCAVPNGELTDTQAENSFLNAIIRAQQNAGQLPDTKHNEYITQLSQVSSWIRHDNGRDPFELFRLSLTEIEQHQPEPYSGRVTLFRALLQDLGEAADNERYYCEPGMGWERLCPDLCVSFAEGNHVSLIQGEQARQLVQKMQRLSLVQ</sequence>
<reference evidence="5 6" key="1">
    <citation type="journal article" date="2011" name="PLoS ONE">
        <title>The entomopathogenic bacterial endosymbionts xenorhabdus and photorhabdus: convergent lifestyles from divergent genomes.</title>
        <authorList>
            <person name="Chaston J.M."/>
            <person name="Suen G."/>
            <person name="Tucker S.L."/>
            <person name="Andersen A.W."/>
            <person name="Bhasin A."/>
            <person name="Bode E."/>
            <person name="Bode H.B."/>
            <person name="Brachmann A.O."/>
            <person name="Cowles C.E."/>
            <person name="Cowles K.N."/>
            <person name="Darby C."/>
            <person name="de Leon L."/>
            <person name="Drace K."/>
            <person name="Du Z."/>
            <person name="Givaudan A."/>
            <person name="Herbert Tran E.E."/>
            <person name="Jewell K.A."/>
            <person name="Knack J.J."/>
            <person name="Krasomil-Osterfeld K.C."/>
            <person name="Kukor R."/>
            <person name="Lanois A."/>
            <person name="Latreille P."/>
            <person name="Leimgruber N.K."/>
            <person name="Lipke C.M."/>
            <person name="Liu R."/>
            <person name="Lu X."/>
            <person name="Martens E.C."/>
            <person name="Marri P.R."/>
            <person name="Medigue C."/>
            <person name="Menard M.L."/>
            <person name="Miller N.M."/>
            <person name="Morales-Soto N."/>
            <person name="Norton S."/>
            <person name="Ogier J.C."/>
            <person name="Orchard S.S."/>
            <person name="Park D."/>
            <person name="Park Y."/>
            <person name="Qurollo B.A."/>
            <person name="Sugar D.R."/>
            <person name="Richards G.R."/>
            <person name="Rouy Z."/>
            <person name="Slominski B."/>
            <person name="Slominski K."/>
            <person name="Snyder H."/>
            <person name="Tjaden B.C."/>
            <person name="van der Hoeven R."/>
            <person name="Welch R.D."/>
            <person name="Wheeler C."/>
            <person name="Xiang B."/>
            <person name="Barbazuk B."/>
            <person name="Gaudriault S."/>
            <person name="Goodner B."/>
            <person name="Slater S.C."/>
            <person name="Forst S."/>
            <person name="Goldman B.S."/>
            <person name="Goodrich-Blair H."/>
        </authorList>
    </citation>
    <scope>NUCLEOTIDE SEQUENCE [LARGE SCALE GENOMIC DNA]</scope>
    <source>
        <strain evidence="6">ATCC 19061 / DSM 3370 / CCUG 14189 / LMG 1036 / NCIMB 9965 / AN6</strain>
    </source>
</reference>
<dbReference type="SUPFAM" id="SSF47336">
    <property type="entry name" value="ACP-like"/>
    <property type="match status" value="2"/>
</dbReference>
<dbReference type="RefSeq" id="WP_013184039.1">
    <property type="nucleotide sequence ID" value="NC_014228.1"/>
</dbReference>
<dbReference type="InterPro" id="IPR009081">
    <property type="entry name" value="PP-bd_ACP"/>
</dbReference>
<dbReference type="Proteomes" id="UP000008075">
    <property type="component" value="Chromosome"/>
</dbReference>
<dbReference type="PROSITE" id="PS00012">
    <property type="entry name" value="PHOSPHOPANTETHEINE"/>
    <property type="match status" value="1"/>
</dbReference>
<dbReference type="InterPro" id="IPR036736">
    <property type="entry name" value="ACP-like_sf"/>
</dbReference>
<dbReference type="GO" id="GO:0005737">
    <property type="term" value="C:cytoplasm"/>
    <property type="evidence" value="ECO:0007669"/>
    <property type="project" value="TreeGrafter"/>
</dbReference>
<dbReference type="GO" id="GO:0047462">
    <property type="term" value="F:phenylalanine racemase (ATP-hydrolyzing) activity"/>
    <property type="evidence" value="ECO:0007669"/>
    <property type="project" value="UniProtKB-EC"/>
</dbReference>
<dbReference type="Gene3D" id="1.10.1200.10">
    <property type="entry name" value="ACP-like"/>
    <property type="match status" value="2"/>
</dbReference>
<dbReference type="Gene3D" id="3.30.559.10">
    <property type="entry name" value="Chloramphenicol acetyltransferase-like domain"/>
    <property type="match status" value="3"/>
</dbReference>
<dbReference type="PANTHER" id="PTHR45527">
    <property type="entry name" value="NONRIBOSOMAL PEPTIDE SYNTHETASE"/>
    <property type="match status" value="1"/>
</dbReference>
<dbReference type="GO" id="GO:0044550">
    <property type="term" value="P:secondary metabolite biosynthetic process"/>
    <property type="evidence" value="ECO:0007669"/>
    <property type="project" value="TreeGrafter"/>
</dbReference>
<evidence type="ECO:0000256" key="2">
    <source>
        <dbReference type="ARBA" id="ARBA00022450"/>
    </source>
</evidence>
<dbReference type="InterPro" id="IPR045851">
    <property type="entry name" value="AMP-bd_C_sf"/>
</dbReference>
<keyword evidence="6" id="KW-1185">Reference proteome</keyword>
<keyword evidence="5" id="KW-0413">Isomerase</keyword>
<dbReference type="InterPro" id="IPR023213">
    <property type="entry name" value="CAT-like_dom_sf"/>
</dbReference>
<dbReference type="InterPro" id="IPR020845">
    <property type="entry name" value="AMP-binding_CS"/>
</dbReference>
<dbReference type="InterPro" id="IPR001242">
    <property type="entry name" value="Condensation_dom"/>
</dbReference>
<dbReference type="EMBL" id="FN667742">
    <property type="protein sequence ID" value="CBJ89822.1"/>
    <property type="molecule type" value="Genomic_DNA"/>
</dbReference>
<dbReference type="Gene3D" id="3.40.50.1820">
    <property type="entry name" value="alpha/beta hydrolase"/>
    <property type="match status" value="1"/>
</dbReference>
<feature type="domain" description="Carrier" evidence="4">
    <location>
        <begin position="1962"/>
        <end position="2037"/>
    </location>
</feature>
<dbReference type="SUPFAM" id="SSF53474">
    <property type="entry name" value="alpha/beta-Hydrolases"/>
    <property type="match status" value="1"/>
</dbReference>
<dbReference type="SUPFAM" id="SSF56801">
    <property type="entry name" value="Acetyl-CoA synthetase-like"/>
    <property type="match status" value="1"/>
</dbReference>
<feature type="domain" description="Carrier" evidence="4">
    <location>
        <begin position="985"/>
        <end position="1059"/>
    </location>
</feature>
<evidence type="ECO:0000313" key="5">
    <source>
        <dbReference type="EMBL" id="CBJ89822.1"/>
    </source>
</evidence>
<dbReference type="KEGG" id="xne:XNC1_1762"/>
<evidence type="ECO:0000256" key="3">
    <source>
        <dbReference type="ARBA" id="ARBA00022553"/>
    </source>
</evidence>
<dbReference type="STRING" id="406817.XNC1_1762"/>
<dbReference type="Gene3D" id="3.30.300.30">
    <property type="match status" value="1"/>
</dbReference>
<proteinExistence type="predicted"/>
<organism evidence="5 6">
    <name type="scientific">Xenorhabdus nematophila (strain ATCC 19061 / DSM 3370 / CCUG 14189 / LMG 1036 / NCIMB 9965 / AN6)</name>
    <dbReference type="NCBI Taxonomy" id="406817"/>
    <lineage>
        <taxon>Bacteria</taxon>
        <taxon>Pseudomonadati</taxon>
        <taxon>Pseudomonadota</taxon>
        <taxon>Gammaproteobacteria</taxon>
        <taxon>Enterobacterales</taxon>
        <taxon>Morganellaceae</taxon>
        <taxon>Xenorhabdus</taxon>
    </lineage>
</organism>
<dbReference type="GO" id="GO:0031177">
    <property type="term" value="F:phosphopantetheine binding"/>
    <property type="evidence" value="ECO:0007669"/>
    <property type="project" value="TreeGrafter"/>
</dbReference>
<dbReference type="InterPro" id="IPR010071">
    <property type="entry name" value="AA_adenyl_dom"/>
</dbReference>
<dbReference type="EC" id="5.1.1.11" evidence="5"/>
<dbReference type="InterPro" id="IPR042099">
    <property type="entry name" value="ANL_N_sf"/>
</dbReference>
<dbReference type="PROSITE" id="PS00455">
    <property type="entry name" value="AMP_BINDING"/>
    <property type="match status" value="1"/>
</dbReference>
<dbReference type="eggNOG" id="COG3319">
    <property type="taxonomic scope" value="Bacteria"/>
</dbReference>
<dbReference type="Pfam" id="PF00501">
    <property type="entry name" value="AMP-binding"/>
    <property type="match status" value="1"/>
</dbReference>
<dbReference type="PANTHER" id="PTHR45527:SF1">
    <property type="entry name" value="FATTY ACID SYNTHASE"/>
    <property type="match status" value="1"/>
</dbReference>
<dbReference type="Pfam" id="PF13193">
    <property type="entry name" value="AMP-binding_C"/>
    <property type="match status" value="1"/>
</dbReference>
<evidence type="ECO:0000313" key="6">
    <source>
        <dbReference type="Proteomes" id="UP000008075"/>
    </source>
</evidence>
<dbReference type="GO" id="GO:0043041">
    <property type="term" value="P:amino acid activation for nonribosomal peptide biosynthetic process"/>
    <property type="evidence" value="ECO:0007669"/>
    <property type="project" value="TreeGrafter"/>
</dbReference>
<dbReference type="Pfam" id="PF00668">
    <property type="entry name" value="Condensation"/>
    <property type="match status" value="3"/>
</dbReference>
<dbReference type="InterPro" id="IPR029058">
    <property type="entry name" value="AB_hydrolase_fold"/>
</dbReference>
<evidence type="ECO:0000256" key="1">
    <source>
        <dbReference type="ARBA" id="ARBA00001957"/>
    </source>
</evidence>
<dbReference type="SUPFAM" id="SSF52777">
    <property type="entry name" value="CoA-dependent acyltransferases"/>
    <property type="match status" value="6"/>
</dbReference>
<keyword evidence="3" id="KW-0597">Phosphoprotein</keyword>